<comment type="caution">
    <text evidence="2">The sequence shown here is derived from an EMBL/GenBank/DDBJ whole genome shotgun (WGS) entry which is preliminary data.</text>
</comment>
<dbReference type="RefSeq" id="WP_214349794.1">
    <property type="nucleotide sequence ID" value="NZ_JAHBOH010000001.1"/>
</dbReference>
<organism evidence="2 3">
    <name type="scientific">Cellulomonas fulva</name>
    <dbReference type="NCBI Taxonomy" id="2835530"/>
    <lineage>
        <taxon>Bacteria</taxon>
        <taxon>Bacillati</taxon>
        <taxon>Actinomycetota</taxon>
        <taxon>Actinomycetes</taxon>
        <taxon>Micrococcales</taxon>
        <taxon>Cellulomonadaceae</taxon>
        <taxon>Cellulomonas</taxon>
    </lineage>
</organism>
<evidence type="ECO:0008006" key="4">
    <source>
        <dbReference type="Google" id="ProtNLM"/>
    </source>
</evidence>
<feature type="transmembrane region" description="Helical" evidence="1">
    <location>
        <begin position="108"/>
        <end position="129"/>
    </location>
</feature>
<dbReference type="EMBL" id="JAHBOH010000001">
    <property type="protein sequence ID" value="MBT0994571.1"/>
    <property type="molecule type" value="Genomic_DNA"/>
</dbReference>
<gene>
    <name evidence="2" type="ORF">KIN34_09760</name>
</gene>
<feature type="transmembrane region" description="Helical" evidence="1">
    <location>
        <begin position="50"/>
        <end position="72"/>
    </location>
</feature>
<feature type="transmembrane region" description="Helical" evidence="1">
    <location>
        <begin position="84"/>
        <end position="102"/>
    </location>
</feature>
<dbReference type="SUPFAM" id="SSF103473">
    <property type="entry name" value="MFS general substrate transporter"/>
    <property type="match status" value="1"/>
</dbReference>
<evidence type="ECO:0000313" key="2">
    <source>
        <dbReference type="EMBL" id="MBT0994571.1"/>
    </source>
</evidence>
<keyword evidence="1" id="KW-1133">Transmembrane helix</keyword>
<dbReference type="InterPro" id="IPR036259">
    <property type="entry name" value="MFS_trans_sf"/>
</dbReference>
<dbReference type="Proteomes" id="UP000722125">
    <property type="component" value="Unassembled WGS sequence"/>
</dbReference>
<keyword evidence="1" id="KW-0812">Transmembrane</keyword>
<name>A0ABS5TZV0_9CELL</name>
<evidence type="ECO:0000313" key="3">
    <source>
        <dbReference type="Proteomes" id="UP000722125"/>
    </source>
</evidence>
<keyword evidence="1" id="KW-0472">Membrane</keyword>
<reference evidence="2 3" key="1">
    <citation type="submission" date="2021-05" db="EMBL/GenBank/DDBJ databases">
        <title>Description of Cellulomonas sp. DKR-3 sp. nov.</title>
        <authorList>
            <person name="Dahal R.H."/>
            <person name="Chaudhary D.K."/>
        </authorList>
    </citation>
    <scope>NUCLEOTIDE SEQUENCE [LARGE SCALE GENOMIC DNA]</scope>
    <source>
        <strain evidence="2 3">DKR-3</strain>
    </source>
</reference>
<keyword evidence="3" id="KW-1185">Reference proteome</keyword>
<accession>A0ABS5TZV0</accession>
<sequence>MSTSAPGPAPRTRAPLPLVVVCLLTLLEAALAAGLGIAWLVDLVTGRADAAAATAFLAVFALGIALLLGACARGLWRGRRWARSPVMTWQILLVVLAVGWLGAEVTPWAVAVLVVALAVGIGLLLPPVVAATTQGRAPEADPAA</sequence>
<proteinExistence type="predicted"/>
<evidence type="ECO:0000256" key="1">
    <source>
        <dbReference type="SAM" id="Phobius"/>
    </source>
</evidence>
<protein>
    <recommendedName>
        <fullName evidence="4">Histidine kinase</fullName>
    </recommendedName>
</protein>